<proteinExistence type="predicted"/>
<accession>A0A0K2UHX2</accession>
<reference evidence="1" key="1">
    <citation type="submission" date="2014-05" db="EMBL/GenBank/DDBJ databases">
        <authorList>
            <person name="Chronopoulou M."/>
        </authorList>
    </citation>
    <scope>NUCLEOTIDE SEQUENCE</scope>
    <source>
        <tissue evidence="1">Whole organism</tissue>
    </source>
</reference>
<dbReference type="EMBL" id="HACA01020462">
    <property type="protein sequence ID" value="CDW37823.1"/>
    <property type="molecule type" value="Transcribed_RNA"/>
</dbReference>
<protein>
    <submittedName>
        <fullName evidence="1">Uncharacterized protein</fullName>
    </submittedName>
</protein>
<sequence length="68" mass="7781">STSRSPERKEINTNPTPCIARTYRLELLPCRSPIVLRLQQGLTFLNCEQNFIATLRLSCVNTLVITLY</sequence>
<feature type="non-terminal residue" evidence="1">
    <location>
        <position position="1"/>
    </location>
</feature>
<name>A0A0K2UHX2_LEPSM</name>
<evidence type="ECO:0000313" key="1">
    <source>
        <dbReference type="EMBL" id="CDW37823.1"/>
    </source>
</evidence>
<organism evidence="1">
    <name type="scientific">Lepeophtheirus salmonis</name>
    <name type="common">Salmon louse</name>
    <name type="synonym">Caligus salmonis</name>
    <dbReference type="NCBI Taxonomy" id="72036"/>
    <lineage>
        <taxon>Eukaryota</taxon>
        <taxon>Metazoa</taxon>
        <taxon>Ecdysozoa</taxon>
        <taxon>Arthropoda</taxon>
        <taxon>Crustacea</taxon>
        <taxon>Multicrustacea</taxon>
        <taxon>Hexanauplia</taxon>
        <taxon>Copepoda</taxon>
        <taxon>Siphonostomatoida</taxon>
        <taxon>Caligidae</taxon>
        <taxon>Lepeophtheirus</taxon>
    </lineage>
</organism>
<dbReference type="AlphaFoldDB" id="A0A0K2UHX2"/>